<dbReference type="AlphaFoldDB" id="A0A1B1SB65"/>
<feature type="domain" description="Radical SAM core" evidence="6">
    <location>
        <begin position="29"/>
        <end position="258"/>
    </location>
</feature>
<evidence type="ECO:0000256" key="5">
    <source>
        <dbReference type="ARBA" id="ARBA00023014"/>
    </source>
</evidence>
<reference evidence="8" key="1">
    <citation type="submission" date="2016-04" db="EMBL/GenBank/DDBJ databases">
        <title>Complete Genome Sequences of Twelve Strains of a Stable Defined Moderately Diverse Mouse Microbiota 2 (sDMDMm2).</title>
        <authorList>
            <person name="Uchimura Y."/>
            <person name="Wyss M."/>
            <person name="Brugiroux S."/>
            <person name="Limenitakis J.P."/>
            <person name="Stecher B."/>
            <person name="McCoy K.D."/>
            <person name="Macpherson A.J."/>
        </authorList>
    </citation>
    <scope>NUCLEOTIDE SEQUENCE [LARGE SCALE GENOMIC DNA]</scope>
    <source>
        <strain evidence="8">YL27</strain>
    </source>
</reference>
<accession>A0A1B1SB65</accession>
<evidence type="ECO:0000256" key="3">
    <source>
        <dbReference type="ARBA" id="ARBA00022723"/>
    </source>
</evidence>
<evidence type="ECO:0000313" key="7">
    <source>
        <dbReference type="EMBL" id="ANU64049.2"/>
    </source>
</evidence>
<protein>
    <recommendedName>
        <fullName evidence="6">Radical SAM core domain-containing protein</fullName>
    </recommendedName>
</protein>
<dbReference type="Pfam" id="PF04055">
    <property type="entry name" value="Radical_SAM"/>
    <property type="match status" value="1"/>
</dbReference>
<sequence>MNIYRILHLVASRRIPASVKLLGLCMMHLVGRRTIGIFMDPVLSCNLRCRMCYFSDAEKRKSMHGMITGSRLDAVARALYPRALKLQIGCGAEPTLYRNLAGIVRQGHAYGIPYISLTTNGQLIASGYVSLIDLVRAGLNEITVSVHGTSRKIYEEMMLGATFDRLSGLIDCLIDVKSEFPGFKIRINYTVNSMNMYDLQGDCFWTLWKGLELDIVQLRPVQDMGRTDWNDFDMVSLKENYDSTIGNIIRGCKERGITCIAPGREQLDEVATLQDGVSSVIEDITYCYVSPEECYKSDFNPDNDTYESYHRRNATAIKLLKSVWSRKERMRNASKKLNYDLK</sequence>
<evidence type="ECO:0000313" key="8">
    <source>
        <dbReference type="Proteomes" id="UP000186351"/>
    </source>
</evidence>
<dbReference type="KEGG" id="pary:A4V02_10220"/>
<name>A0A1B1SB65_9BACT</name>
<dbReference type="PROSITE" id="PS51918">
    <property type="entry name" value="RADICAL_SAM"/>
    <property type="match status" value="1"/>
</dbReference>
<dbReference type="GO" id="GO:0051536">
    <property type="term" value="F:iron-sulfur cluster binding"/>
    <property type="evidence" value="ECO:0007669"/>
    <property type="project" value="UniProtKB-KW"/>
</dbReference>
<dbReference type="Gene3D" id="3.20.20.70">
    <property type="entry name" value="Aldolase class I"/>
    <property type="match status" value="1"/>
</dbReference>
<dbReference type="OrthoDB" id="9808591at2"/>
<dbReference type="GO" id="GO:0003824">
    <property type="term" value="F:catalytic activity"/>
    <property type="evidence" value="ECO:0007669"/>
    <property type="project" value="InterPro"/>
</dbReference>
<proteinExistence type="predicted"/>
<evidence type="ECO:0000256" key="1">
    <source>
        <dbReference type="ARBA" id="ARBA00001966"/>
    </source>
</evidence>
<dbReference type="PANTHER" id="PTHR11228:SF7">
    <property type="entry name" value="PQQA PEPTIDE CYCLASE"/>
    <property type="match status" value="1"/>
</dbReference>
<dbReference type="CDD" id="cd01335">
    <property type="entry name" value="Radical_SAM"/>
    <property type="match status" value="1"/>
</dbReference>
<dbReference type="InterPro" id="IPR058240">
    <property type="entry name" value="rSAM_sf"/>
</dbReference>
<dbReference type="GO" id="GO:0046872">
    <property type="term" value="F:metal ion binding"/>
    <property type="evidence" value="ECO:0007669"/>
    <property type="project" value="UniProtKB-KW"/>
</dbReference>
<keyword evidence="4" id="KW-0408">Iron</keyword>
<dbReference type="SFLD" id="SFLDG01067">
    <property type="entry name" value="SPASM/twitch_domain_containing"/>
    <property type="match status" value="1"/>
</dbReference>
<dbReference type="STRING" id="1796646.A4V02_10220"/>
<organism evidence="7 8">
    <name type="scientific">Muribaculum intestinale</name>
    <dbReference type="NCBI Taxonomy" id="1796646"/>
    <lineage>
        <taxon>Bacteria</taxon>
        <taxon>Pseudomonadati</taxon>
        <taxon>Bacteroidota</taxon>
        <taxon>Bacteroidia</taxon>
        <taxon>Bacteroidales</taxon>
        <taxon>Muribaculaceae</taxon>
        <taxon>Muribaculum</taxon>
    </lineage>
</organism>
<evidence type="ECO:0000256" key="2">
    <source>
        <dbReference type="ARBA" id="ARBA00022691"/>
    </source>
</evidence>
<keyword evidence="3" id="KW-0479">Metal-binding</keyword>
<dbReference type="RefSeq" id="WP_068961340.1">
    <property type="nucleotide sequence ID" value="NZ_CAJTAP010000049.1"/>
</dbReference>
<comment type="cofactor">
    <cofactor evidence="1">
        <name>[4Fe-4S] cluster</name>
        <dbReference type="ChEBI" id="CHEBI:49883"/>
    </cofactor>
</comment>
<dbReference type="InterPro" id="IPR013785">
    <property type="entry name" value="Aldolase_TIM"/>
</dbReference>
<accession>A0A1Z2XHE7</accession>
<gene>
    <name evidence="7" type="ORF">A4V02_10220</name>
</gene>
<dbReference type="Proteomes" id="UP000186351">
    <property type="component" value="Chromosome"/>
</dbReference>
<dbReference type="SUPFAM" id="SSF102114">
    <property type="entry name" value="Radical SAM enzymes"/>
    <property type="match status" value="1"/>
</dbReference>
<keyword evidence="8" id="KW-1185">Reference proteome</keyword>
<dbReference type="PANTHER" id="PTHR11228">
    <property type="entry name" value="RADICAL SAM DOMAIN PROTEIN"/>
    <property type="match status" value="1"/>
</dbReference>
<dbReference type="SFLD" id="SFLDS00029">
    <property type="entry name" value="Radical_SAM"/>
    <property type="match status" value="1"/>
</dbReference>
<evidence type="ECO:0000259" key="6">
    <source>
        <dbReference type="PROSITE" id="PS51918"/>
    </source>
</evidence>
<dbReference type="EMBL" id="CP015402">
    <property type="protein sequence ID" value="ANU64049.2"/>
    <property type="molecule type" value="Genomic_DNA"/>
</dbReference>
<dbReference type="InterPro" id="IPR050377">
    <property type="entry name" value="Radical_SAM_PqqE_MftC-like"/>
</dbReference>
<evidence type="ECO:0000256" key="4">
    <source>
        <dbReference type="ARBA" id="ARBA00023004"/>
    </source>
</evidence>
<keyword evidence="2" id="KW-0949">S-adenosyl-L-methionine</keyword>
<keyword evidence="5" id="KW-0411">Iron-sulfur</keyword>
<dbReference type="InterPro" id="IPR007197">
    <property type="entry name" value="rSAM"/>
</dbReference>